<sequence length="879" mass="97295">MQSDLPRPSLRRDGALPEFGFDASLDASAATYISNSTIPGLRSHSYNSSARRAQAEPKEPAVREVSARNNSTVLFPLTASRGSVTGTRNDRYQGNAREEDDGLTKSDDNSLISLKSKSLQMPATSSQQQLEETPKSRKHLKHRLQLSSAQQIQSSINTPVKHFAGSVEQASQGRASRPRHPHEERVVANRASADKHSFSAVRRGHAQEETLAMGTGPAKADYNRDYYADLGLPGTANPEEISKRFREQVKHELIPAFHAVRVAHEILSDPQQRARYDFQRAKLKLEMGSLTAVPGQTLGSVQHCARSEQKMPHLLDELRKFQLPSHRQTLAIKPGYAGDYRRWVCIMCPTAKYKVTTKESAGMELHLKSHGYSPEHIARVFDVTNGEALYRYFGPYTETEAHKNKEVHSPTQKSRSPTTRRRNPSATDLAPVAPDSCHSQPHNGDSITGQLNDKKQLYSAKSKHHYQSLTELDRISHPSLPHAETPSTNMQPTTAAITPPKMSSETQTTSCAGANEPKGPTIKSNNFLERLGRLTLEEQDSVGGVGGACSSQTEQRDPPNSVDTPSTGKPNQTKWKSPSPGTSSSKLAGEISCNSGSTNTDSSSSGSGRSGSSHAGAPPESRSNAKKRNCVDSSEENNNEDGPDGGDGDKYPDLCADDQPRTFACPYWVRYPQKYYSCSTKILRDIPGLRQHLKRIHKCPEYYCARCYRSFDTDAILKVHLRGPRCTSVGQDPYCDQIDKDKLKSIEKRFLGTSPHDAWESIHQILFPDDEVSDLSPYMDDQRDVQPVTHFVNFFKSYPAIARYLQSGRARNDDSKTPLPEETRSILGKALDIVASPGQENDYITVGPQVCPLLQTRQHQLTHLVTILPTMSIINKHDA</sequence>
<dbReference type="InterPro" id="IPR018253">
    <property type="entry name" value="DnaJ_domain_CS"/>
</dbReference>
<evidence type="ECO:0000259" key="4">
    <source>
        <dbReference type="PROSITE" id="PS50157"/>
    </source>
</evidence>
<reference evidence="5 6" key="1">
    <citation type="submission" date="2023-08" db="EMBL/GenBank/DDBJ databases">
        <title>Black Yeasts Isolated from many extreme environments.</title>
        <authorList>
            <person name="Coleine C."/>
            <person name="Stajich J.E."/>
            <person name="Selbmann L."/>
        </authorList>
    </citation>
    <scope>NUCLEOTIDE SEQUENCE [LARGE SCALE GENOMIC DNA]</scope>
    <source>
        <strain evidence="5 6">CCFEE 5885</strain>
    </source>
</reference>
<feature type="region of interest" description="Disordered" evidence="2">
    <location>
        <begin position="37"/>
        <end position="152"/>
    </location>
</feature>
<keyword evidence="1" id="KW-0862">Zinc</keyword>
<keyword evidence="1" id="KW-0863">Zinc-finger</keyword>
<evidence type="ECO:0000313" key="6">
    <source>
        <dbReference type="Proteomes" id="UP001345013"/>
    </source>
</evidence>
<evidence type="ECO:0008006" key="7">
    <source>
        <dbReference type="Google" id="ProtNLM"/>
    </source>
</evidence>
<dbReference type="InterPro" id="IPR001623">
    <property type="entry name" value="DnaJ_domain"/>
</dbReference>
<feature type="compositionally biased region" description="Polar residues" evidence="2">
    <location>
        <begin position="561"/>
        <end position="586"/>
    </location>
</feature>
<evidence type="ECO:0000313" key="5">
    <source>
        <dbReference type="EMBL" id="KAK5085035.1"/>
    </source>
</evidence>
<dbReference type="EMBL" id="JAVRRG010000107">
    <property type="protein sequence ID" value="KAK5085035.1"/>
    <property type="molecule type" value="Genomic_DNA"/>
</dbReference>
<feature type="compositionally biased region" description="Polar residues" evidence="2">
    <location>
        <begin position="485"/>
        <end position="512"/>
    </location>
</feature>
<feature type="compositionally biased region" description="Polar residues" evidence="2">
    <location>
        <begin position="109"/>
        <end position="131"/>
    </location>
</feature>
<proteinExistence type="predicted"/>
<organism evidence="5 6">
    <name type="scientific">Lithohypha guttulata</name>
    <dbReference type="NCBI Taxonomy" id="1690604"/>
    <lineage>
        <taxon>Eukaryota</taxon>
        <taxon>Fungi</taxon>
        <taxon>Dikarya</taxon>
        <taxon>Ascomycota</taxon>
        <taxon>Pezizomycotina</taxon>
        <taxon>Eurotiomycetes</taxon>
        <taxon>Chaetothyriomycetidae</taxon>
        <taxon>Chaetothyriales</taxon>
        <taxon>Trichomeriaceae</taxon>
        <taxon>Lithohypha</taxon>
    </lineage>
</organism>
<feature type="compositionally biased region" description="Polar residues" evidence="2">
    <location>
        <begin position="437"/>
        <end position="450"/>
    </location>
</feature>
<feature type="compositionally biased region" description="Low complexity" evidence="2">
    <location>
        <begin position="592"/>
        <end position="613"/>
    </location>
</feature>
<dbReference type="PROSITE" id="PS00636">
    <property type="entry name" value="DNAJ_1"/>
    <property type="match status" value="1"/>
</dbReference>
<dbReference type="PROSITE" id="PS50076">
    <property type="entry name" value="DNAJ_2"/>
    <property type="match status" value="1"/>
</dbReference>
<name>A0ABR0K3Y2_9EURO</name>
<evidence type="ECO:0000259" key="3">
    <source>
        <dbReference type="PROSITE" id="PS50076"/>
    </source>
</evidence>
<feature type="compositionally biased region" description="Basic and acidic residues" evidence="2">
    <location>
        <begin position="181"/>
        <end position="197"/>
    </location>
</feature>
<evidence type="ECO:0000256" key="1">
    <source>
        <dbReference type="PROSITE-ProRule" id="PRU00042"/>
    </source>
</evidence>
<gene>
    <name evidence="5" type="ORF">LTR24_007301</name>
</gene>
<dbReference type="SUPFAM" id="SSF46565">
    <property type="entry name" value="Chaperone J-domain"/>
    <property type="match status" value="1"/>
</dbReference>
<feature type="region of interest" description="Disordered" evidence="2">
    <location>
        <begin position="165"/>
        <end position="197"/>
    </location>
</feature>
<feature type="domain" description="J" evidence="3">
    <location>
        <begin position="225"/>
        <end position="280"/>
    </location>
</feature>
<dbReference type="Proteomes" id="UP001345013">
    <property type="component" value="Unassembled WGS sequence"/>
</dbReference>
<protein>
    <recommendedName>
        <fullName evidence="7">C2H2-type domain-containing protein</fullName>
    </recommendedName>
</protein>
<feature type="compositionally biased region" description="Acidic residues" evidence="2">
    <location>
        <begin position="633"/>
        <end position="646"/>
    </location>
</feature>
<accession>A0ABR0K3Y2</accession>
<comment type="caution">
    <text evidence="5">The sequence shown here is derived from an EMBL/GenBank/DDBJ whole genome shotgun (WGS) entry which is preliminary data.</text>
</comment>
<evidence type="ECO:0000256" key="2">
    <source>
        <dbReference type="SAM" id="MobiDB-lite"/>
    </source>
</evidence>
<feature type="compositionally biased region" description="Polar residues" evidence="2">
    <location>
        <begin position="37"/>
        <end position="51"/>
    </location>
</feature>
<dbReference type="InterPro" id="IPR036869">
    <property type="entry name" value="J_dom_sf"/>
</dbReference>
<dbReference type="Gene3D" id="1.10.287.110">
    <property type="entry name" value="DnaJ domain"/>
    <property type="match status" value="1"/>
</dbReference>
<keyword evidence="6" id="KW-1185">Reference proteome</keyword>
<keyword evidence="1" id="KW-0479">Metal-binding</keyword>
<dbReference type="PROSITE" id="PS50157">
    <property type="entry name" value="ZINC_FINGER_C2H2_2"/>
    <property type="match status" value="1"/>
</dbReference>
<feature type="region of interest" description="Disordered" evidence="2">
    <location>
        <begin position="401"/>
        <end position="450"/>
    </location>
</feature>
<dbReference type="CDD" id="cd06257">
    <property type="entry name" value="DnaJ"/>
    <property type="match status" value="1"/>
</dbReference>
<feature type="domain" description="C2H2-type" evidence="4">
    <location>
        <begin position="702"/>
        <end position="733"/>
    </location>
</feature>
<feature type="compositionally biased region" description="Basic and acidic residues" evidence="2">
    <location>
        <begin position="53"/>
        <end position="66"/>
    </location>
</feature>
<dbReference type="InterPro" id="IPR013087">
    <property type="entry name" value="Znf_C2H2_type"/>
</dbReference>
<feature type="region of interest" description="Disordered" evidence="2">
    <location>
        <begin position="477"/>
        <end position="653"/>
    </location>
</feature>